<keyword evidence="3" id="KW-0547">Nucleotide-binding</keyword>
<gene>
    <name evidence="6" type="ORF">OSTQU699_LOCUS5369</name>
</gene>
<dbReference type="SUPFAM" id="SSF55816">
    <property type="entry name" value="5'-nucleotidase (syn. UDP-sugar hydrolase), C-terminal domain"/>
    <property type="match status" value="1"/>
</dbReference>
<dbReference type="PANTHER" id="PTHR11575">
    <property type="entry name" value="5'-NUCLEOTIDASE-RELATED"/>
    <property type="match status" value="1"/>
</dbReference>
<accession>A0A8S1IYI3</accession>
<evidence type="ECO:0008006" key="8">
    <source>
        <dbReference type="Google" id="ProtNLM"/>
    </source>
</evidence>
<name>A0A8S1IYI3_9CHLO</name>
<dbReference type="Pfam" id="PF00149">
    <property type="entry name" value="Metallophos"/>
    <property type="match status" value="1"/>
</dbReference>
<dbReference type="InterPro" id="IPR008334">
    <property type="entry name" value="5'-Nucleotdase_C"/>
</dbReference>
<evidence type="ECO:0000313" key="7">
    <source>
        <dbReference type="Proteomes" id="UP000708148"/>
    </source>
</evidence>
<evidence type="ECO:0000256" key="1">
    <source>
        <dbReference type="ARBA" id="ARBA00006654"/>
    </source>
</evidence>
<comment type="caution">
    <text evidence="6">The sequence shown here is derived from an EMBL/GenBank/DDBJ whole genome shotgun (WGS) entry which is preliminary data.</text>
</comment>
<feature type="domain" description="5'-Nucleotidase C-terminal" evidence="5">
    <location>
        <begin position="335"/>
        <end position="509"/>
    </location>
</feature>
<reference evidence="6" key="1">
    <citation type="submission" date="2020-12" db="EMBL/GenBank/DDBJ databases">
        <authorList>
            <person name="Iha C."/>
        </authorList>
    </citation>
    <scope>NUCLEOTIDE SEQUENCE</scope>
</reference>
<feature type="chain" id="PRO_5035962099" description="5'-nucleotidase" evidence="3">
    <location>
        <begin position="25"/>
        <end position="549"/>
    </location>
</feature>
<feature type="domain" description="Calcineurin-like phosphoesterase" evidence="4">
    <location>
        <begin position="28"/>
        <end position="246"/>
    </location>
</feature>
<keyword evidence="3" id="KW-0378">Hydrolase</keyword>
<evidence type="ECO:0000313" key="6">
    <source>
        <dbReference type="EMBL" id="CAD7700010.1"/>
    </source>
</evidence>
<sequence>MTLLYSSALLRALALALAVSPAIADVSFRILHFNDVHGRVEPASRFQSPCSGEDLESGACFGGFAKIATVIKRERASGDVLVLDAGDQFLGTIWTTVYMGKATSSFQNALEVDAMCLGNHEFDFGPGVLGTYLDRLNFPVVDANIDASAEPELDGKIVNSVKVEVAGTTVGIVGFITPETPFLSMPGDNVVFLENLTTVVQDEIDKLKGEGVAIIIGLSHIGFPVDVELMSTLSGLGVVVGGHTHTKLEGDEYPTIVADKDGNDVAVVQAFWATNLVGLLDVTFSDEGVLLSAEGAPAILGDNATDTETFVEDDQDMLDLIGMYKGDVEAFRNLVVGESAVFLDGERQNVRNKETNLGSMICDAMVWYIKNTTSFEENFGRLEACLTNGGGIRASIDEGPVTFEEVVTVLPFGNVLSVVKLTPPMLYEALENGVRQWEEGSAEGEFPQVGGMKFTFCEENPDGARVDSVEVFDGGAFVPISRDADEPAVNVVVNNFIAGGGDKYTVLQEGEQVFPLGPPMDNALQDYITAFSPVAPGTEGRIQNICLSG</sequence>
<dbReference type="AlphaFoldDB" id="A0A8S1IYI3"/>
<dbReference type="SUPFAM" id="SSF56300">
    <property type="entry name" value="Metallo-dependent phosphatases"/>
    <property type="match status" value="1"/>
</dbReference>
<evidence type="ECO:0000259" key="5">
    <source>
        <dbReference type="Pfam" id="PF02872"/>
    </source>
</evidence>
<feature type="signal peptide" evidence="3">
    <location>
        <begin position="1"/>
        <end position="24"/>
    </location>
</feature>
<dbReference type="EMBL" id="CAJHUC010001153">
    <property type="protein sequence ID" value="CAD7700010.1"/>
    <property type="molecule type" value="Genomic_DNA"/>
</dbReference>
<dbReference type="Gene3D" id="3.90.780.10">
    <property type="entry name" value="5'-Nucleotidase, C-terminal domain"/>
    <property type="match status" value="1"/>
</dbReference>
<proteinExistence type="inferred from homology"/>
<evidence type="ECO:0000259" key="4">
    <source>
        <dbReference type="Pfam" id="PF00149"/>
    </source>
</evidence>
<protein>
    <recommendedName>
        <fullName evidence="8">5'-nucleotidase</fullName>
    </recommendedName>
</protein>
<dbReference type="Gene3D" id="3.60.21.10">
    <property type="match status" value="1"/>
</dbReference>
<dbReference type="GO" id="GO:0009166">
    <property type="term" value="P:nucleotide catabolic process"/>
    <property type="evidence" value="ECO:0007669"/>
    <property type="project" value="InterPro"/>
</dbReference>
<dbReference type="GO" id="GO:0000166">
    <property type="term" value="F:nucleotide binding"/>
    <property type="evidence" value="ECO:0007669"/>
    <property type="project" value="UniProtKB-KW"/>
</dbReference>
<evidence type="ECO:0000256" key="2">
    <source>
        <dbReference type="ARBA" id="ARBA00022729"/>
    </source>
</evidence>
<dbReference type="InterPro" id="IPR004843">
    <property type="entry name" value="Calcineurin-like_PHP"/>
</dbReference>
<organism evidence="6 7">
    <name type="scientific">Ostreobium quekettii</name>
    <dbReference type="NCBI Taxonomy" id="121088"/>
    <lineage>
        <taxon>Eukaryota</taxon>
        <taxon>Viridiplantae</taxon>
        <taxon>Chlorophyta</taxon>
        <taxon>core chlorophytes</taxon>
        <taxon>Ulvophyceae</taxon>
        <taxon>TCBD clade</taxon>
        <taxon>Bryopsidales</taxon>
        <taxon>Ostreobineae</taxon>
        <taxon>Ostreobiaceae</taxon>
        <taxon>Ostreobium</taxon>
    </lineage>
</organism>
<dbReference type="Proteomes" id="UP000708148">
    <property type="component" value="Unassembled WGS sequence"/>
</dbReference>
<dbReference type="InterPro" id="IPR036907">
    <property type="entry name" value="5'-Nucleotdase_C_sf"/>
</dbReference>
<dbReference type="InterPro" id="IPR029052">
    <property type="entry name" value="Metallo-depent_PP-like"/>
</dbReference>
<dbReference type="Pfam" id="PF02872">
    <property type="entry name" value="5_nucleotid_C"/>
    <property type="match status" value="1"/>
</dbReference>
<dbReference type="PRINTS" id="PR01607">
    <property type="entry name" value="APYRASEFAMLY"/>
</dbReference>
<dbReference type="InterPro" id="IPR006179">
    <property type="entry name" value="5_nucleotidase/apyrase"/>
</dbReference>
<comment type="similarity">
    <text evidence="1 3">Belongs to the 5'-nucleotidase family.</text>
</comment>
<dbReference type="OrthoDB" id="531680at2759"/>
<dbReference type="PANTHER" id="PTHR11575:SF24">
    <property type="entry name" value="5'-NUCLEOTIDASE"/>
    <property type="match status" value="1"/>
</dbReference>
<dbReference type="GO" id="GO:0016787">
    <property type="term" value="F:hydrolase activity"/>
    <property type="evidence" value="ECO:0007669"/>
    <property type="project" value="UniProtKB-KW"/>
</dbReference>
<keyword evidence="2 3" id="KW-0732">Signal</keyword>
<keyword evidence="7" id="KW-1185">Reference proteome</keyword>
<evidence type="ECO:0000256" key="3">
    <source>
        <dbReference type="RuleBase" id="RU362119"/>
    </source>
</evidence>